<dbReference type="InterPro" id="IPR054186">
    <property type="entry name" value="DUF6891"/>
</dbReference>
<protein>
    <recommendedName>
        <fullName evidence="1">DUF6891 domain-containing protein</fullName>
    </recommendedName>
</protein>
<evidence type="ECO:0000259" key="1">
    <source>
        <dbReference type="Pfam" id="PF21831"/>
    </source>
</evidence>
<organism evidence="2">
    <name type="scientific">uncultured Solirubrobacteraceae bacterium</name>
    <dbReference type="NCBI Taxonomy" id="1162706"/>
    <lineage>
        <taxon>Bacteria</taxon>
        <taxon>Bacillati</taxon>
        <taxon>Actinomycetota</taxon>
        <taxon>Thermoleophilia</taxon>
        <taxon>Solirubrobacterales</taxon>
        <taxon>Solirubrobacteraceae</taxon>
        <taxon>environmental samples</taxon>
    </lineage>
</organism>
<dbReference type="AlphaFoldDB" id="A0A6J4RX11"/>
<dbReference type="EMBL" id="CADCVR010000017">
    <property type="protein sequence ID" value="CAA9477428.1"/>
    <property type="molecule type" value="Genomic_DNA"/>
</dbReference>
<proteinExistence type="predicted"/>
<feature type="domain" description="DUF6891" evidence="1">
    <location>
        <begin position="6"/>
        <end position="186"/>
    </location>
</feature>
<accession>A0A6J4RX11</accession>
<reference evidence="2" key="1">
    <citation type="submission" date="2020-02" db="EMBL/GenBank/DDBJ databases">
        <authorList>
            <person name="Meier V. D."/>
        </authorList>
    </citation>
    <scope>NUCLEOTIDE SEQUENCE</scope>
    <source>
        <strain evidence="2">AVDCRST_MAG53</strain>
    </source>
</reference>
<dbReference type="Pfam" id="PF21831">
    <property type="entry name" value="DUF6891"/>
    <property type="match status" value="1"/>
</dbReference>
<name>A0A6J4RX11_9ACTN</name>
<gene>
    <name evidence="2" type="ORF">AVDCRST_MAG53-414</name>
</gene>
<evidence type="ECO:0000313" key="2">
    <source>
        <dbReference type="EMBL" id="CAA9477428.1"/>
    </source>
</evidence>
<sequence>MSLSTEQQDEIRPAVWSGIHSRNQLVAIVTEELYAPGDIDADDATAFIDAELTRKSVAEAAWSAETDCDRLTTIFARLNASGLAAVENAGLTMSDGFEDVDALCAARGGPGPQCFGYCFFHGQDLAHAQDGEGLHLAFGAFSGDAAETVAVGRLVADTATEHGLQVSWDGTPGQRILLVPFRWRKRGVPRDA</sequence>